<evidence type="ECO:0000256" key="1">
    <source>
        <dbReference type="PROSITE-ProRule" id="PRU00371"/>
    </source>
</evidence>
<dbReference type="PROSITE" id="PS51029">
    <property type="entry name" value="MADF"/>
    <property type="match status" value="1"/>
</dbReference>
<dbReference type="OrthoDB" id="8118596at2759"/>
<proteinExistence type="predicted"/>
<dbReference type="GO" id="GO:0005634">
    <property type="term" value="C:nucleus"/>
    <property type="evidence" value="ECO:0007669"/>
    <property type="project" value="UniProtKB-SubCell"/>
</dbReference>
<dbReference type="KEGG" id="nlo:107217456"/>
<dbReference type="RefSeq" id="XP_015510473.1">
    <property type="nucleotide sequence ID" value="XM_015654987.2"/>
</dbReference>
<dbReference type="SMART" id="SM00595">
    <property type="entry name" value="MADF"/>
    <property type="match status" value="1"/>
</dbReference>
<organism evidence="5">
    <name type="scientific">Neodiprion lecontei</name>
    <name type="common">Redheaded pine sawfly</name>
    <dbReference type="NCBI Taxonomy" id="441921"/>
    <lineage>
        <taxon>Eukaryota</taxon>
        <taxon>Metazoa</taxon>
        <taxon>Ecdysozoa</taxon>
        <taxon>Arthropoda</taxon>
        <taxon>Hexapoda</taxon>
        <taxon>Insecta</taxon>
        <taxon>Pterygota</taxon>
        <taxon>Neoptera</taxon>
        <taxon>Endopterygota</taxon>
        <taxon>Hymenoptera</taxon>
        <taxon>Tenthredinoidea</taxon>
        <taxon>Diprionidae</taxon>
        <taxon>Diprioninae</taxon>
        <taxon>Neodiprion</taxon>
    </lineage>
</organism>
<accession>A0A6J0B9X0</accession>
<dbReference type="PANTHER" id="PTHR12243:SF69">
    <property type="entry name" value="SI:CH73-59F11.3"/>
    <property type="match status" value="1"/>
</dbReference>
<dbReference type="Proteomes" id="UP000829291">
    <property type="component" value="Chromosome 3"/>
</dbReference>
<evidence type="ECO:0000313" key="4">
    <source>
        <dbReference type="Proteomes" id="UP000829291"/>
    </source>
</evidence>
<dbReference type="FunCoup" id="A0A6J0B9X0">
    <property type="interactions" value="166"/>
</dbReference>
<name>A0A6J0B9X0_NEOLC</name>
<dbReference type="InterPro" id="IPR006578">
    <property type="entry name" value="MADF-dom"/>
</dbReference>
<dbReference type="AlphaFoldDB" id="A0A6J0B9X0"/>
<reference evidence="5" key="1">
    <citation type="submission" date="2025-08" db="UniProtKB">
        <authorList>
            <consortium name="RefSeq"/>
        </authorList>
    </citation>
    <scope>IDENTIFICATION</scope>
    <source>
        <tissue evidence="5">Thorax and Abdomen</tissue>
    </source>
</reference>
<feature type="domain" description="MADF" evidence="2">
    <location>
        <begin position="6"/>
        <end position="108"/>
    </location>
</feature>
<evidence type="ECO:0000259" key="3">
    <source>
        <dbReference type="PROSITE" id="PS51031"/>
    </source>
</evidence>
<comment type="subcellular location">
    <subcellularLocation>
        <location evidence="1">Nucleus</location>
    </subcellularLocation>
</comment>
<dbReference type="PROSITE" id="PS51031">
    <property type="entry name" value="BESS"/>
    <property type="match status" value="1"/>
</dbReference>
<dbReference type="InterPro" id="IPR039353">
    <property type="entry name" value="TF_Adf1"/>
</dbReference>
<dbReference type="PANTHER" id="PTHR12243">
    <property type="entry name" value="MADF DOMAIN TRANSCRIPTION FACTOR"/>
    <property type="match status" value="1"/>
</dbReference>
<protein>
    <submittedName>
        <fullName evidence="5">Uncharacterized protein LOC107217456</fullName>
    </submittedName>
</protein>
<keyword evidence="1" id="KW-0539">Nucleus</keyword>
<keyword evidence="4" id="KW-1185">Reference proteome</keyword>
<dbReference type="GO" id="GO:0005667">
    <property type="term" value="C:transcription regulator complex"/>
    <property type="evidence" value="ECO:0007669"/>
    <property type="project" value="TreeGrafter"/>
</dbReference>
<sequence length="239" mass="28231">MFDTEKFIIEIQKRPAIYDVNCDEYNDRNAKMDAWDEMCQVMVPNWDGLTNEERNTEEKNLRGKWRNIRDYFMKELKMQRSQKAGPAARKRKKYIYFDQLYFLLPTVENKRNLVKKASPHHPDSDSEMDNPVIEEYDFPAVQPSTSREYNNVSMSMGQPKMRGRYSTQICETSLNSFDNDIHDILSSHSQPMIQDEDYDRMFLLSLLPMMKQVPDVKKLDVRIQMQQILAAALYASESK</sequence>
<dbReference type="Pfam" id="PF10545">
    <property type="entry name" value="MADF_DNA_bdg"/>
    <property type="match status" value="1"/>
</dbReference>
<feature type="domain" description="BESS" evidence="3">
    <location>
        <begin position="196"/>
        <end position="235"/>
    </location>
</feature>
<dbReference type="InterPro" id="IPR004210">
    <property type="entry name" value="BESS_motif"/>
</dbReference>
<evidence type="ECO:0000259" key="2">
    <source>
        <dbReference type="PROSITE" id="PS51029"/>
    </source>
</evidence>
<dbReference type="GO" id="GO:0006357">
    <property type="term" value="P:regulation of transcription by RNA polymerase II"/>
    <property type="evidence" value="ECO:0007669"/>
    <property type="project" value="TreeGrafter"/>
</dbReference>
<dbReference type="InParanoid" id="A0A6J0B9X0"/>
<dbReference type="GeneID" id="107217456"/>
<dbReference type="GO" id="GO:0003677">
    <property type="term" value="F:DNA binding"/>
    <property type="evidence" value="ECO:0007669"/>
    <property type="project" value="InterPro"/>
</dbReference>
<gene>
    <name evidence="5" type="primary">LOC107217456</name>
</gene>
<dbReference type="Pfam" id="PF02944">
    <property type="entry name" value="BESS"/>
    <property type="match status" value="1"/>
</dbReference>
<evidence type="ECO:0000313" key="5">
    <source>
        <dbReference type="RefSeq" id="XP_015510473.1"/>
    </source>
</evidence>